<accession>K3WRV6</accession>
<dbReference type="InParanoid" id="K3WRV6"/>
<dbReference type="EMBL" id="GL376585">
    <property type="status" value="NOT_ANNOTATED_CDS"/>
    <property type="molecule type" value="Genomic_DNA"/>
</dbReference>
<dbReference type="HOGENOM" id="CLU_026126_7_2_1"/>
<dbReference type="AlphaFoldDB" id="K3WRV6"/>
<dbReference type="PROSITE" id="PS00195">
    <property type="entry name" value="GLUTAREDOXIN_1"/>
    <property type="match status" value="1"/>
</dbReference>
<evidence type="ECO:0000256" key="2">
    <source>
        <dbReference type="ARBA" id="ARBA00022982"/>
    </source>
</evidence>
<dbReference type="eggNOG" id="KOG1752">
    <property type="taxonomic scope" value="Eukaryota"/>
</dbReference>
<dbReference type="CDD" id="cd03419">
    <property type="entry name" value="GRX_GRXh_1_2_like"/>
    <property type="match status" value="1"/>
</dbReference>
<reference evidence="7" key="2">
    <citation type="submission" date="2010-04" db="EMBL/GenBank/DDBJ databases">
        <authorList>
            <person name="Buell R."/>
            <person name="Hamilton J."/>
            <person name="Hostetler J."/>
        </authorList>
    </citation>
    <scope>NUCLEOTIDE SEQUENCE [LARGE SCALE GENOMIC DNA]</scope>
    <source>
        <strain evidence="7">DAOM:BR144</strain>
    </source>
</reference>
<evidence type="ECO:0000259" key="5">
    <source>
        <dbReference type="Pfam" id="PF00462"/>
    </source>
</evidence>
<reference evidence="6" key="3">
    <citation type="submission" date="2015-02" db="UniProtKB">
        <authorList>
            <consortium name="EnsemblProtists"/>
        </authorList>
    </citation>
    <scope>IDENTIFICATION</scope>
    <source>
        <strain evidence="6">DAOM BR144</strain>
    </source>
</reference>
<dbReference type="FunCoup" id="K3WRV6">
    <property type="interactions" value="86"/>
</dbReference>
<keyword evidence="1" id="KW-0813">Transport</keyword>
<proteinExistence type="predicted"/>
<dbReference type="GO" id="GO:0034599">
    <property type="term" value="P:cellular response to oxidative stress"/>
    <property type="evidence" value="ECO:0007669"/>
    <property type="project" value="TreeGrafter"/>
</dbReference>
<dbReference type="InterPro" id="IPR014025">
    <property type="entry name" value="Glutaredoxin_subgr"/>
</dbReference>
<dbReference type="VEuPathDB" id="FungiDB:PYU1_G007684"/>
<dbReference type="GO" id="GO:0015038">
    <property type="term" value="F:glutathione disulfide oxidoreductase activity"/>
    <property type="evidence" value="ECO:0007669"/>
    <property type="project" value="TreeGrafter"/>
</dbReference>
<reference evidence="7" key="1">
    <citation type="journal article" date="2010" name="Genome Biol.">
        <title>Genome sequence of the necrotrophic plant pathogen Pythium ultimum reveals original pathogenicity mechanisms and effector repertoire.</title>
        <authorList>
            <person name="Levesque C.A."/>
            <person name="Brouwer H."/>
            <person name="Cano L."/>
            <person name="Hamilton J.P."/>
            <person name="Holt C."/>
            <person name="Huitema E."/>
            <person name="Raffaele S."/>
            <person name="Robideau G.P."/>
            <person name="Thines M."/>
            <person name="Win J."/>
            <person name="Zerillo M.M."/>
            <person name="Beakes G.W."/>
            <person name="Boore J.L."/>
            <person name="Busam D."/>
            <person name="Dumas B."/>
            <person name="Ferriera S."/>
            <person name="Fuerstenberg S.I."/>
            <person name="Gachon C.M."/>
            <person name="Gaulin E."/>
            <person name="Govers F."/>
            <person name="Grenville-Briggs L."/>
            <person name="Horner N."/>
            <person name="Hostetler J."/>
            <person name="Jiang R.H."/>
            <person name="Johnson J."/>
            <person name="Krajaejun T."/>
            <person name="Lin H."/>
            <person name="Meijer H.J."/>
            <person name="Moore B."/>
            <person name="Morris P."/>
            <person name="Phuntmart V."/>
            <person name="Puiu D."/>
            <person name="Shetty J."/>
            <person name="Stajich J.E."/>
            <person name="Tripathy S."/>
            <person name="Wawra S."/>
            <person name="van West P."/>
            <person name="Whitty B.R."/>
            <person name="Coutinho P.M."/>
            <person name="Henrissat B."/>
            <person name="Martin F."/>
            <person name="Thomas P.D."/>
            <person name="Tyler B.M."/>
            <person name="De Vries R.P."/>
            <person name="Kamoun S."/>
            <person name="Yandell M."/>
            <person name="Tisserat N."/>
            <person name="Buell C.R."/>
        </authorList>
    </citation>
    <scope>NUCLEOTIDE SEQUENCE</scope>
    <source>
        <strain evidence="7">DAOM:BR144</strain>
    </source>
</reference>
<dbReference type="Gene3D" id="3.40.30.10">
    <property type="entry name" value="Glutaredoxin"/>
    <property type="match status" value="1"/>
</dbReference>
<name>K3WRV6_GLOUD</name>
<evidence type="ECO:0000256" key="1">
    <source>
        <dbReference type="ARBA" id="ARBA00022448"/>
    </source>
</evidence>
<dbReference type="GO" id="GO:0005737">
    <property type="term" value="C:cytoplasm"/>
    <property type="evidence" value="ECO:0007669"/>
    <property type="project" value="TreeGrafter"/>
</dbReference>
<dbReference type="InterPro" id="IPR002109">
    <property type="entry name" value="Glutaredoxin"/>
</dbReference>
<keyword evidence="3" id="KW-1015">Disulfide bond</keyword>
<dbReference type="InterPro" id="IPR011899">
    <property type="entry name" value="Glutaredoxin_euk/vir"/>
</dbReference>
<dbReference type="Proteomes" id="UP000019132">
    <property type="component" value="Unassembled WGS sequence"/>
</dbReference>
<dbReference type="EnsemblProtists" id="PYU1_T007700">
    <property type="protein sequence ID" value="PYU1_T007700"/>
    <property type="gene ID" value="PYU1_G007684"/>
</dbReference>
<dbReference type="PANTHER" id="PTHR45694">
    <property type="entry name" value="GLUTAREDOXIN 2"/>
    <property type="match status" value="1"/>
</dbReference>
<dbReference type="PROSITE" id="PS51354">
    <property type="entry name" value="GLUTAREDOXIN_2"/>
    <property type="match status" value="1"/>
</dbReference>
<evidence type="ECO:0000256" key="3">
    <source>
        <dbReference type="ARBA" id="ARBA00023157"/>
    </source>
</evidence>
<dbReference type="InterPro" id="IPR036249">
    <property type="entry name" value="Thioredoxin-like_sf"/>
</dbReference>
<evidence type="ECO:0000313" key="7">
    <source>
        <dbReference type="Proteomes" id="UP000019132"/>
    </source>
</evidence>
<dbReference type="SUPFAM" id="SSF52833">
    <property type="entry name" value="Thioredoxin-like"/>
    <property type="match status" value="1"/>
</dbReference>
<keyword evidence="4" id="KW-0676">Redox-active center</keyword>
<dbReference type="OMA" id="YACYELD"/>
<protein>
    <recommendedName>
        <fullName evidence="5">Glutaredoxin domain-containing protein</fullName>
    </recommendedName>
</protein>
<keyword evidence="7" id="KW-1185">Reference proteome</keyword>
<keyword evidence="2" id="KW-0249">Electron transport</keyword>
<dbReference type="NCBIfam" id="TIGR02180">
    <property type="entry name" value="GRX_euk"/>
    <property type="match status" value="1"/>
</dbReference>
<dbReference type="FunFam" id="3.40.30.10:FF:000093">
    <property type="entry name" value="Glutaredoxin 2"/>
    <property type="match status" value="1"/>
</dbReference>
<dbReference type="PRINTS" id="PR00160">
    <property type="entry name" value="GLUTAREDOXIN"/>
</dbReference>
<evidence type="ECO:0000313" key="6">
    <source>
        <dbReference type="EnsemblProtists" id="PYU1_T007700"/>
    </source>
</evidence>
<dbReference type="InterPro" id="IPR011767">
    <property type="entry name" value="GLR_AS"/>
</dbReference>
<evidence type="ECO:0000256" key="4">
    <source>
        <dbReference type="ARBA" id="ARBA00023284"/>
    </source>
</evidence>
<organism evidence="6 7">
    <name type="scientific">Globisporangium ultimum (strain ATCC 200006 / CBS 805.95 / DAOM BR144)</name>
    <name type="common">Pythium ultimum</name>
    <dbReference type="NCBI Taxonomy" id="431595"/>
    <lineage>
        <taxon>Eukaryota</taxon>
        <taxon>Sar</taxon>
        <taxon>Stramenopiles</taxon>
        <taxon>Oomycota</taxon>
        <taxon>Peronosporomycetes</taxon>
        <taxon>Pythiales</taxon>
        <taxon>Pythiaceae</taxon>
        <taxon>Globisporangium</taxon>
    </lineage>
</organism>
<dbReference type="STRING" id="431595.K3WRV6"/>
<feature type="domain" description="Glutaredoxin" evidence="5">
    <location>
        <begin position="17"/>
        <end position="78"/>
    </location>
</feature>
<dbReference type="Pfam" id="PF00462">
    <property type="entry name" value="Glutaredoxin"/>
    <property type="match status" value="1"/>
</dbReference>
<dbReference type="PANTHER" id="PTHR45694:SF5">
    <property type="entry name" value="GLUTAREDOXIN 2"/>
    <property type="match status" value="1"/>
</dbReference>
<sequence length="104" mass="11112">MSSAQEVVEAKIAATPVIVYSKSYCPYCTKTKALLKELGASFEVIELDQINDGDAQQSALEAITGQRTVPNTFIGGKTVGGNSDIQKLHKNNQLVDKLKAVSAL</sequence>